<protein>
    <submittedName>
        <fullName evidence="2">Uncharacterized protein</fullName>
    </submittedName>
</protein>
<reference evidence="2 3" key="1">
    <citation type="submission" date="2017-04" db="EMBL/GenBank/DDBJ databases">
        <title>Draft Aigarchaeota genome from a New Zealand hot spring.</title>
        <authorList>
            <person name="Reysenbach A.-L."/>
            <person name="Donaho J.A."/>
            <person name="Gerhart J."/>
            <person name="Kelley J.F."/>
            <person name="Kouba K."/>
            <person name="Podar M."/>
            <person name="Stott M."/>
        </authorList>
    </citation>
    <scope>NUCLEOTIDE SEQUENCE [LARGE SCALE GENOMIC DNA]</scope>
    <source>
        <strain evidence="2">NZ13_MG1</strain>
    </source>
</reference>
<feature type="transmembrane region" description="Helical" evidence="1">
    <location>
        <begin position="77"/>
        <end position="99"/>
    </location>
</feature>
<evidence type="ECO:0000313" key="3">
    <source>
        <dbReference type="Proteomes" id="UP000244066"/>
    </source>
</evidence>
<keyword evidence="1" id="KW-1133">Transmembrane helix</keyword>
<keyword evidence="1" id="KW-0812">Transmembrane</keyword>
<proteinExistence type="predicted"/>
<dbReference type="Proteomes" id="UP000244066">
    <property type="component" value="Unassembled WGS sequence"/>
</dbReference>
<gene>
    <name evidence="2" type="ORF">B9J98_06050</name>
</gene>
<comment type="caution">
    <text evidence="2">The sequence shown here is derived from an EMBL/GenBank/DDBJ whole genome shotgun (WGS) entry which is preliminary data.</text>
</comment>
<accession>A0A2R7Y2D1</accession>
<evidence type="ECO:0000313" key="2">
    <source>
        <dbReference type="EMBL" id="PUA31507.1"/>
    </source>
</evidence>
<evidence type="ECO:0000256" key="1">
    <source>
        <dbReference type="SAM" id="Phobius"/>
    </source>
</evidence>
<name>A0A2R7Y2D1_9ARCH</name>
<keyword evidence="1" id="KW-0472">Membrane</keyword>
<organism evidence="2 3">
    <name type="scientific">Candidatus Terraquivivens tikiterensis</name>
    <dbReference type="NCBI Taxonomy" id="1980982"/>
    <lineage>
        <taxon>Archaea</taxon>
        <taxon>Nitrososphaerota</taxon>
        <taxon>Candidatus Wolframiiraptoraceae</taxon>
        <taxon>Candidatus Terraquivivens</taxon>
    </lineage>
</organism>
<dbReference type="AlphaFoldDB" id="A0A2R7Y2D1"/>
<dbReference type="EMBL" id="NDWU01000016">
    <property type="protein sequence ID" value="PUA31507.1"/>
    <property type="molecule type" value="Genomic_DNA"/>
</dbReference>
<sequence length="205" mass="23485">MDGRVVGYEEQEITGIKIKEWNHMIAFDRRRGPDYFPGTTWILGQSFLVWPTIHPGLSGVTEEVLENLLTIYKNYQIWNIVLHGATIIIDLIPVIGKYISIMSKSLLGMLQAMQIISTDPQELIEKLAEAVNPNLFVYTKEWLPFPTTFGLPDVRVSLVDKEFQLQFINQGMQEVIIISIVKLDIPLSFDREVMLYLSPKFEVIG</sequence>